<evidence type="ECO:0000256" key="2">
    <source>
        <dbReference type="ARBA" id="ARBA00012400"/>
    </source>
</evidence>
<feature type="domain" description="Sirohaem synthase dimerisation" evidence="7">
    <location>
        <begin position="152"/>
        <end position="192"/>
    </location>
</feature>
<dbReference type="EC" id="1.3.1.76" evidence="2"/>
<dbReference type="GO" id="GO:0019354">
    <property type="term" value="P:siroheme biosynthetic process"/>
    <property type="evidence" value="ECO:0007669"/>
    <property type="project" value="UniProtKB-UniPathway"/>
</dbReference>
<dbReference type="InterPro" id="IPR006367">
    <property type="entry name" value="Sirohaem_synthase_N"/>
</dbReference>
<dbReference type="SUPFAM" id="SSF51735">
    <property type="entry name" value="NAD(P)-binding Rossmann-fold domains"/>
    <property type="match status" value="1"/>
</dbReference>
<comment type="catalytic activity">
    <reaction evidence="6">
        <text>precorrin-2 + NAD(+) = sirohydrochlorin + NADH + 2 H(+)</text>
        <dbReference type="Rhea" id="RHEA:15613"/>
        <dbReference type="ChEBI" id="CHEBI:15378"/>
        <dbReference type="ChEBI" id="CHEBI:57540"/>
        <dbReference type="ChEBI" id="CHEBI:57945"/>
        <dbReference type="ChEBI" id="CHEBI:58351"/>
        <dbReference type="ChEBI" id="CHEBI:58827"/>
        <dbReference type="EC" id="1.3.1.76"/>
    </reaction>
</comment>
<dbReference type="InterPro" id="IPR036291">
    <property type="entry name" value="NAD(P)-bd_dom_sf"/>
</dbReference>
<dbReference type="GO" id="GO:0043115">
    <property type="term" value="F:precorrin-2 dehydrogenase activity"/>
    <property type="evidence" value="ECO:0007669"/>
    <property type="project" value="UniProtKB-EC"/>
</dbReference>
<evidence type="ECO:0000259" key="8">
    <source>
        <dbReference type="Pfam" id="PF14824"/>
    </source>
</evidence>
<dbReference type="InterPro" id="IPR028161">
    <property type="entry name" value="Met8-like"/>
</dbReference>
<keyword evidence="4" id="KW-0520">NAD</keyword>
<dbReference type="NCBIfam" id="TIGR01470">
    <property type="entry name" value="cysG_Nterm"/>
    <property type="match status" value="1"/>
</dbReference>
<dbReference type="Proteomes" id="UP000184608">
    <property type="component" value="Unassembled WGS sequence"/>
</dbReference>
<name>A0A1M6E191_9VIBR</name>
<dbReference type="InterPro" id="IPR037115">
    <property type="entry name" value="Sirohaem_synt_dimer_dom_sf"/>
</dbReference>
<dbReference type="PANTHER" id="PTHR35330">
    <property type="entry name" value="SIROHEME BIOSYNTHESIS PROTEIN MET8"/>
    <property type="match status" value="1"/>
</dbReference>
<keyword evidence="10" id="KW-1185">Reference proteome</keyword>
<keyword evidence="3" id="KW-0560">Oxidoreductase</keyword>
<dbReference type="InterPro" id="IPR035996">
    <property type="entry name" value="4pyrrol_Methylase_sf"/>
</dbReference>
<dbReference type="AlphaFoldDB" id="A0A1M6E191"/>
<gene>
    <name evidence="9" type="primary">cysG_2</name>
    <name evidence="9" type="ORF">VA7868_04377</name>
</gene>
<organism evidence="9 10">
    <name type="scientific">Vibrio aerogenes CECT 7868</name>
    <dbReference type="NCBI Taxonomy" id="1216006"/>
    <lineage>
        <taxon>Bacteria</taxon>
        <taxon>Pseudomonadati</taxon>
        <taxon>Pseudomonadota</taxon>
        <taxon>Gammaproteobacteria</taxon>
        <taxon>Vibrionales</taxon>
        <taxon>Vibrionaceae</taxon>
        <taxon>Vibrio</taxon>
    </lineage>
</organism>
<dbReference type="EMBL" id="FQXZ01000046">
    <property type="protein sequence ID" value="SHI79159.1"/>
    <property type="molecule type" value="Genomic_DNA"/>
</dbReference>
<dbReference type="Gene3D" id="3.40.50.720">
    <property type="entry name" value="NAD(P)-binding Rossmann-like Domain"/>
    <property type="match status" value="1"/>
</dbReference>
<dbReference type="UniPathway" id="UPA00262">
    <property type="reaction ID" value="UER00222"/>
</dbReference>
<evidence type="ECO:0000256" key="1">
    <source>
        <dbReference type="ARBA" id="ARBA00005010"/>
    </source>
</evidence>
<dbReference type="PANTHER" id="PTHR35330:SF1">
    <property type="entry name" value="SIROHEME BIOSYNTHESIS PROTEIN MET8"/>
    <property type="match status" value="1"/>
</dbReference>
<evidence type="ECO:0000259" key="7">
    <source>
        <dbReference type="Pfam" id="PF10414"/>
    </source>
</evidence>
<evidence type="ECO:0000313" key="10">
    <source>
        <dbReference type="Proteomes" id="UP000184608"/>
    </source>
</evidence>
<protein>
    <recommendedName>
        <fullName evidence="2">precorrin-2 dehydrogenase</fullName>
        <ecNumber evidence="2">1.3.1.76</ecNumber>
    </recommendedName>
</protein>
<dbReference type="RefSeq" id="WP_073605954.1">
    <property type="nucleotide sequence ID" value="NZ_FQXZ01000046.1"/>
</dbReference>
<dbReference type="SUPFAM" id="SSF75615">
    <property type="entry name" value="Siroheme synthase middle domains-like"/>
    <property type="match status" value="1"/>
</dbReference>
<dbReference type="Pfam" id="PF10414">
    <property type="entry name" value="CysG_dimeriser"/>
    <property type="match status" value="1"/>
</dbReference>
<reference evidence="9 10" key="1">
    <citation type="submission" date="2016-11" db="EMBL/GenBank/DDBJ databases">
        <authorList>
            <person name="Jaros S."/>
            <person name="Januszkiewicz K."/>
            <person name="Wedrychowicz H."/>
        </authorList>
    </citation>
    <scope>NUCLEOTIDE SEQUENCE [LARGE SCALE GENOMIC DNA]</scope>
    <source>
        <strain evidence="9 10">CECT 7868</strain>
    </source>
</reference>
<accession>A0A1M6E191</accession>
<dbReference type="GO" id="GO:0004325">
    <property type="term" value="F:ferrochelatase activity"/>
    <property type="evidence" value="ECO:0007669"/>
    <property type="project" value="InterPro"/>
</dbReference>
<dbReference type="Pfam" id="PF14824">
    <property type="entry name" value="Sirohm_synth_M"/>
    <property type="match status" value="1"/>
</dbReference>
<dbReference type="InterPro" id="IPR019478">
    <property type="entry name" value="Sirohaem_synthase_dimer_dom"/>
</dbReference>
<proteinExistence type="predicted"/>
<evidence type="ECO:0000256" key="4">
    <source>
        <dbReference type="ARBA" id="ARBA00023027"/>
    </source>
</evidence>
<dbReference type="Gene3D" id="3.30.160.110">
    <property type="entry name" value="Siroheme synthase, domain 2"/>
    <property type="match status" value="1"/>
</dbReference>
<dbReference type="InterPro" id="IPR028281">
    <property type="entry name" value="Sirohaem_synthase_central"/>
</dbReference>
<sequence>MQYFPIFLDLKDKAVLVVGGGEVASRKVEALIKVNAQVTLVSPEIVPFLHDLVEKGQIRWLQQPYQSQLISEQYIQVWATTDNTSLNHQIHADAKKAGILVNVVDDQPYCDFITPSMMVRGKIQIAISSGGASPVLIRNLRESVESVLPQNLSLLAEFGGQKREQIKSDISGIDGRRAFWERFFDDKQVMDASDLSQLELRYQQLLSEPELPVNEVIWVIYDEDVELLPVKALRFMQKADLVLHPEQIQPECLELCRRDAGRSVYTDAQTLAQELKKERKQNRYICVFVHEQHAGLLTGLPEAGDRYFGPGAFKNY</sequence>
<dbReference type="OrthoDB" id="9815856at2"/>
<comment type="pathway">
    <text evidence="1">Porphyrin-containing compound metabolism; siroheme biosynthesis; sirohydrochlorin from precorrin-2: step 1/1.</text>
</comment>
<dbReference type="GO" id="GO:0008168">
    <property type="term" value="F:methyltransferase activity"/>
    <property type="evidence" value="ECO:0007669"/>
    <property type="project" value="InterPro"/>
</dbReference>
<dbReference type="SUPFAM" id="SSF53790">
    <property type="entry name" value="Tetrapyrrole methylase"/>
    <property type="match status" value="1"/>
</dbReference>
<evidence type="ECO:0000256" key="5">
    <source>
        <dbReference type="ARBA" id="ARBA00023244"/>
    </source>
</evidence>
<dbReference type="STRING" id="1216006.VA7868_04377"/>
<evidence type="ECO:0000256" key="6">
    <source>
        <dbReference type="ARBA" id="ARBA00047561"/>
    </source>
</evidence>
<evidence type="ECO:0000256" key="3">
    <source>
        <dbReference type="ARBA" id="ARBA00023002"/>
    </source>
</evidence>
<dbReference type="Pfam" id="PF13241">
    <property type="entry name" value="NAD_binding_7"/>
    <property type="match status" value="1"/>
</dbReference>
<feature type="domain" description="Siroheme synthase central" evidence="8">
    <location>
        <begin position="120"/>
        <end position="145"/>
    </location>
</feature>
<dbReference type="Gene3D" id="1.10.8.210">
    <property type="entry name" value="Sirohaem synthase, dimerisation domain"/>
    <property type="match status" value="1"/>
</dbReference>
<keyword evidence="5" id="KW-0627">Porphyrin biosynthesis</keyword>
<evidence type="ECO:0000313" key="9">
    <source>
        <dbReference type="EMBL" id="SHI79159.1"/>
    </source>
</evidence>